<evidence type="ECO:0000313" key="2">
    <source>
        <dbReference type="Proteomes" id="UP000036681"/>
    </source>
</evidence>
<keyword evidence="2" id="KW-1185">Reference proteome</keyword>
<sequence>MSDYKGYEHDHTEYGCPSVVVTLARNLDDAKWVSEDIRSSGNHSKSARNLFQDGCPSVVVTLARNLDDAKWVSEDIRSSGNHSKSARNLFQGFNADGNDGSES</sequence>
<dbReference type="Proteomes" id="UP000036681">
    <property type="component" value="Unplaced"/>
</dbReference>
<feature type="compositionally biased region" description="Polar residues" evidence="1">
    <location>
        <begin position="78"/>
        <end position="88"/>
    </location>
</feature>
<feature type="region of interest" description="Disordered" evidence="1">
    <location>
        <begin position="77"/>
        <end position="103"/>
    </location>
</feature>
<accession>A0A0M3I2L4</accession>
<organism evidence="2 3">
    <name type="scientific">Ascaris lumbricoides</name>
    <name type="common">Giant roundworm</name>
    <dbReference type="NCBI Taxonomy" id="6252"/>
    <lineage>
        <taxon>Eukaryota</taxon>
        <taxon>Metazoa</taxon>
        <taxon>Ecdysozoa</taxon>
        <taxon>Nematoda</taxon>
        <taxon>Chromadorea</taxon>
        <taxon>Rhabditida</taxon>
        <taxon>Spirurina</taxon>
        <taxon>Ascaridomorpha</taxon>
        <taxon>Ascaridoidea</taxon>
        <taxon>Ascarididae</taxon>
        <taxon>Ascaris</taxon>
    </lineage>
</organism>
<reference evidence="3" key="1">
    <citation type="submission" date="2017-02" db="UniProtKB">
        <authorList>
            <consortium name="WormBaseParasite"/>
        </authorList>
    </citation>
    <scope>IDENTIFICATION</scope>
</reference>
<protein>
    <submittedName>
        <fullName evidence="3">HET domain-containing protein</fullName>
    </submittedName>
</protein>
<evidence type="ECO:0000313" key="3">
    <source>
        <dbReference type="WBParaSite" id="ALUE_0001075601-mRNA-1"/>
    </source>
</evidence>
<evidence type="ECO:0000256" key="1">
    <source>
        <dbReference type="SAM" id="MobiDB-lite"/>
    </source>
</evidence>
<dbReference type="AlphaFoldDB" id="A0A0M3I2L4"/>
<dbReference type="WBParaSite" id="ALUE_0001075601-mRNA-1">
    <property type="protein sequence ID" value="ALUE_0001075601-mRNA-1"/>
    <property type="gene ID" value="ALUE_0001075601"/>
</dbReference>
<name>A0A0M3I2L4_ASCLU</name>
<proteinExistence type="predicted"/>